<dbReference type="RefSeq" id="WP_377342695.1">
    <property type="nucleotide sequence ID" value="NZ_JBHLUE010000021.1"/>
</dbReference>
<keyword evidence="2" id="KW-0012">Acyltransferase</keyword>
<sequence length="178" mass="19078">MPEMINAGDIVLKRWELAWAEELAGTVRASLPELAPWMPWANEAYDLDTARLFIEVSDDAWDEGTAFQYAVFTAVGELVGSCGLMTRMGPGILEIGYWIHSDHAGRGYATALAGALARVALATPGIDRAGIRHDAANSASGRVAAKAGFTEVGLVERDPEAPGESGFHVVWELARPEP</sequence>
<dbReference type="PANTHER" id="PTHR43441">
    <property type="entry name" value="RIBOSOMAL-PROTEIN-SERINE ACETYLTRANSFERASE"/>
    <property type="match status" value="1"/>
</dbReference>
<organism evidence="2 3">
    <name type="scientific">Plantactinospora siamensis</name>
    <dbReference type="NCBI Taxonomy" id="555372"/>
    <lineage>
        <taxon>Bacteria</taxon>
        <taxon>Bacillati</taxon>
        <taxon>Actinomycetota</taxon>
        <taxon>Actinomycetes</taxon>
        <taxon>Micromonosporales</taxon>
        <taxon>Micromonosporaceae</taxon>
        <taxon>Plantactinospora</taxon>
    </lineage>
</organism>
<accession>A0ABV6P4Z2</accession>
<proteinExistence type="predicted"/>
<dbReference type="EMBL" id="JBHLUE010000021">
    <property type="protein sequence ID" value="MFC0567348.1"/>
    <property type="molecule type" value="Genomic_DNA"/>
</dbReference>
<dbReference type="GO" id="GO:0016746">
    <property type="term" value="F:acyltransferase activity"/>
    <property type="evidence" value="ECO:0007669"/>
    <property type="project" value="UniProtKB-KW"/>
</dbReference>
<dbReference type="Gene3D" id="3.40.630.30">
    <property type="match status" value="1"/>
</dbReference>
<dbReference type="Pfam" id="PF13302">
    <property type="entry name" value="Acetyltransf_3"/>
    <property type="match status" value="1"/>
</dbReference>
<dbReference type="InterPro" id="IPR000182">
    <property type="entry name" value="GNAT_dom"/>
</dbReference>
<protein>
    <submittedName>
        <fullName evidence="2">GNAT family N-acetyltransferase</fullName>
        <ecNumber evidence="2">2.3.-.-</ecNumber>
    </submittedName>
</protein>
<name>A0ABV6P4Z2_9ACTN</name>
<dbReference type="PANTHER" id="PTHR43441:SF10">
    <property type="entry name" value="ACETYLTRANSFERASE"/>
    <property type="match status" value="1"/>
</dbReference>
<evidence type="ECO:0000313" key="3">
    <source>
        <dbReference type="Proteomes" id="UP001589894"/>
    </source>
</evidence>
<dbReference type="SUPFAM" id="SSF55729">
    <property type="entry name" value="Acyl-CoA N-acyltransferases (Nat)"/>
    <property type="match status" value="1"/>
</dbReference>
<evidence type="ECO:0000313" key="2">
    <source>
        <dbReference type="EMBL" id="MFC0567348.1"/>
    </source>
</evidence>
<gene>
    <name evidence="2" type="ORF">ACFFHU_24810</name>
</gene>
<feature type="domain" description="N-acetyltransferase" evidence="1">
    <location>
        <begin position="25"/>
        <end position="176"/>
    </location>
</feature>
<reference evidence="2 3" key="1">
    <citation type="submission" date="2024-09" db="EMBL/GenBank/DDBJ databases">
        <authorList>
            <person name="Sun Q."/>
            <person name="Mori K."/>
        </authorList>
    </citation>
    <scope>NUCLEOTIDE SEQUENCE [LARGE SCALE GENOMIC DNA]</scope>
    <source>
        <strain evidence="2 3">TBRC 2205</strain>
    </source>
</reference>
<keyword evidence="2" id="KW-0808">Transferase</keyword>
<dbReference type="PROSITE" id="PS51186">
    <property type="entry name" value="GNAT"/>
    <property type="match status" value="1"/>
</dbReference>
<dbReference type="InterPro" id="IPR051908">
    <property type="entry name" value="Ribosomal_N-acetyltransferase"/>
</dbReference>
<dbReference type="EC" id="2.3.-.-" evidence="2"/>
<evidence type="ECO:0000259" key="1">
    <source>
        <dbReference type="PROSITE" id="PS51186"/>
    </source>
</evidence>
<keyword evidence="3" id="KW-1185">Reference proteome</keyword>
<comment type="caution">
    <text evidence="2">The sequence shown here is derived from an EMBL/GenBank/DDBJ whole genome shotgun (WGS) entry which is preliminary data.</text>
</comment>
<dbReference type="Proteomes" id="UP001589894">
    <property type="component" value="Unassembled WGS sequence"/>
</dbReference>
<dbReference type="InterPro" id="IPR016181">
    <property type="entry name" value="Acyl_CoA_acyltransferase"/>
</dbReference>